<evidence type="ECO:0000313" key="16">
    <source>
        <dbReference type="Ensembl" id="ENSCPBP00000021194.1"/>
    </source>
</evidence>
<keyword evidence="3" id="KW-0964">Secreted</keyword>
<keyword evidence="5 14" id="KW-0285">Flavoprotein</keyword>
<dbReference type="OMA" id="MWEFETV"/>
<feature type="domain" description="Amine oxidase" evidence="15">
    <location>
        <begin position="75"/>
        <end position="494"/>
    </location>
</feature>
<dbReference type="InterPro" id="IPR001613">
    <property type="entry name" value="Flavin_amine_oxidase"/>
</dbReference>
<evidence type="ECO:0000259" key="15">
    <source>
        <dbReference type="Pfam" id="PF01593"/>
    </source>
</evidence>
<evidence type="ECO:0000256" key="11">
    <source>
        <dbReference type="ARBA" id="ARBA00023240"/>
    </source>
</evidence>
<dbReference type="GeneTree" id="ENSGT00940000160928"/>
<keyword evidence="11" id="KW-1199">Hemostasis impairing toxin</keyword>
<evidence type="ECO:0000256" key="1">
    <source>
        <dbReference type="ARBA" id="ARBA00001974"/>
    </source>
</evidence>
<keyword evidence="9" id="KW-0044">Antibiotic</keyword>
<dbReference type="SUPFAM" id="SSF51905">
    <property type="entry name" value="FAD/NAD(P)-binding domain"/>
    <property type="match status" value="1"/>
</dbReference>
<evidence type="ECO:0000256" key="2">
    <source>
        <dbReference type="ARBA" id="ARBA00004613"/>
    </source>
</evidence>
<dbReference type="PANTHER" id="PTHR10742:SF355">
    <property type="entry name" value="AMINE OXIDASE"/>
    <property type="match status" value="1"/>
</dbReference>
<comment type="subcellular location">
    <subcellularLocation>
        <location evidence="2">Secreted</location>
    </subcellularLocation>
</comment>
<feature type="binding site" evidence="13">
    <location>
        <begin position="95"/>
        <end position="96"/>
    </location>
    <ligand>
        <name>FAD</name>
        <dbReference type="ChEBI" id="CHEBI:57692"/>
    </ligand>
</feature>
<evidence type="ECO:0000256" key="10">
    <source>
        <dbReference type="ARBA" id="ARBA00023157"/>
    </source>
</evidence>
<dbReference type="GO" id="GO:0090729">
    <property type="term" value="F:toxin activity"/>
    <property type="evidence" value="ECO:0007669"/>
    <property type="project" value="UniProtKB-KW"/>
</dbReference>
<dbReference type="Gene3D" id="3.50.50.60">
    <property type="entry name" value="FAD/NAD(P)-binding domain"/>
    <property type="match status" value="1"/>
</dbReference>
<dbReference type="Proteomes" id="UP000694380">
    <property type="component" value="Unplaced"/>
</dbReference>
<evidence type="ECO:0000256" key="13">
    <source>
        <dbReference type="PIRSR" id="PIRSR601613-1"/>
    </source>
</evidence>
<keyword evidence="6" id="KW-0800">Toxin</keyword>
<dbReference type="InterPro" id="IPR050281">
    <property type="entry name" value="Flavin_monoamine_oxidase"/>
</dbReference>
<accession>A0A8C3HNZ0</accession>
<name>A0A8C3HNZ0_CHRPI</name>
<dbReference type="SUPFAM" id="SSF54373">
    <property type="entry name" value="FAD-linked reductases, C-terminal domain"/>
    <property type="match status" value="1"/>
</dbReference>
<dbReference type="AlphaFoldDB" id="A0A8C3HNZ0"/>
<organism evidence="16 17">
    <name type="scientific">Chrysemys picta bellii</name>
    <name type="common">Western painted turtle</name>
    <name type="synonym">Emys bellii</name>
    <dbReference type="NCBI Taxonomy" id="8478"/>
    <lineage>
        <taxon>Eukaryota</taxon>
        <taxon>Metazoa</taxon>
        <taxon>Chordata</taxon>
        <taxon>Craniata</taxon>
        <taxon>Vertebrata</taxon>
        <taxon>Euteleostomi</taxon>
        <taxon>Archelosauria</taxon>
        <taxon>Testudinata</taxon>
        <taxon>Testudines</taxon>
        <taxon>Cryptodira</taxon>
        <taxon>Durocryptodira</taxon>
        <taxon>Testudinoidea</taxon>
        <taxon>Emydidae</taxon>
        <taxon>Chrysemys</taxon>
    </lineage>
</organism>
<keyword evidence="4" id="KW-0929">Antimicrobial</keyword>
<dbReference type="InterPro" id="IPR002937">
    <property type="entry name" value="Amino_oxidase"/>
</dbReference>
<dbReference type="InterPro" id="IPR036188">
    <property type="entry name" value="FAD/NAD-bd_sf"/>
</dbReference>
<dbReference type="PRINTS" id="PR00757">
    <property type="entry name" value="AMINEOXDASEF"/>
</dbReference>
<feature type="binding site" evidence="13">
    <location>
        <position position="76"/>
    </location>
    <ligand>
        <name>FAD</name>
        <dbReference type="ChEBI" id="CHEBI:57692"/>
    </ligand>
</feature>
<evidence type="ECO:0000256" key="7">
    <source>
        <dbReference type="ARBA" id="ARBA00022827"/>
    </source>
</evidence>
<feature type="binding site" evidence="13">
    <location>
        <begin position="119"/>
        <end position="122"/>
    </location>
    <ligand>
        <name>FAD</name>
        <dbReference type="ChEBI" id="CHEBI:57692"/>
    </ligand>
</feature>
<dbReference type="GO" id="GO:0042742">
    <property type="term" value="P:defense response to bacterium"/>
    <property type="evidence" value="ECO:0007669"/>
    <property type="project" value="UniProtKB-KW"/>
</dbReference>
<evidence type="ECO:0000256" key="5">
    <source>
        <dbReference type="ARBA" id="ARBA00022630"/>
    </source>
</evidence>
<comment type="cofactor">
    <cofactor evidence="1 14">
        <name>FAD</name>
        <dbReference type="ChEBI" id="CHEBI:57692"/>
    </cofactor>
</comment>
<proteinExistence type="inferred from homology"/>
<feature type="binding site" evidence="13">
    <location>
        <position position="471"/>
    </location>
    <ligand>
        <name>FAD</name>
        <dbReference type="ChEBI" id="CHEBI:57692"/>
    </ligand>
</feature>
<evidence type="ECO:0000256" key="3">
    <source>
        <dbReference type="ARBA" id="ARBA00022525"/>
    </source>
</evidence>
<evidence type="ECO:0000256" key="4">
    <source>
        <dbReference type="ARBA" id="ARBA00022529"/>
    </source>
</evidence>
<feature type="binding site" evidence="13">
    <location>
        <position position="272"/>
    </location>
    <ligand>
        <name>FAD</name>
        <dbReference type="ChEBI" id="CHEBI:57692"/>
    </ligand>
</feature>
<evidence type="ECO:0000313" key="17">
    <source>
        <dbReference type="Proteomes" id="UP000694380"/>
    </source>
</evidence>
<evidence type="ECO:0000256" key="9">
    <source>
        <dbReference type="ARBA" id="ARBA00023022"/>
    </source>
</evidence>
<reference evidence="16" key="2">
    <citation type="submission" date="2025-09" db="UniProtKB">
        <authorList>
            <consortium name="Ensembl"/>
        </authorList>
    </citation>
    <scope>IDENTIFICATION</scope>
</reference>
<comment type="similarity">
    <text evidence="14">Belongs to the flavin monoamine oxidase family.</text>
</comment>
<protein>
    <recommendedName>
        <fullName evidence="14">Amine oxidase</fullName>
        <ecNumber evidence="14">1.4.3.-</ecNumber>
    </recommendedName>
</protein>
<dbReference type="FunFam" id="3.50.50.60:FF:000450">
    <property type="entry name" value="Amine oxidase"/>
    <property type="match status" value="1"/>
</dbReference>
<dbReference type="PANTHER" id="PTHR10742">
    <property type="entry name" value="FLAVIN MONOAMINE OXIDASE"/>
    <property type="match status" value="1"/>
</dbReference>
<dbReference type="GO" id="GO:0005576">
    <property type="term" value="C:extracellular region"/>
    <property type="evidence" value="ECO:0007669"/>
    <property type="project" value="UniProtKB-SubCell"/>
</dbReference>
<reference evidence="16" key="1">
    <citation type="submission" date="2025-08" db="UniProtKB">
        <authorList>
            <consortium name="Ensembl"/>
        </authorList>
    </citation>
    <scope>IDENTIFICATION</scope>
</reference>
<comment type="catalytic activity">
    <reaction evidence="12">
        <text>an L-alpha-amino acid + O2 + H2O = a 2-oxocarboxylate + H2O2 + NH4(+)</text>
        <dbReference type="Rhea" id="RHEA:13781"/>
        <dbReference type="ChEBI" id="CHEBI:15377"/>
        <dbReference type="ChEBI" id="CHEBI:15379"/>
        <dbReference type="ChEBI" id="CHEBI:16240"/>
        <dbReference type="ChEBI" id="CHEBI:28938"/>
        <dbReference type="ChEBI" id="CHEBI:35179"/>
        <dbReference type="ChEBI" id="CHEBI:59869"/>
        <dbReference type="EC" id="1.4.3.2"/>
    </reaction>
</comment>
<evidence type="ECO:0000256" key="12">
    <source>
        <dbReference type="ARBA" id="ARBA00047637"/>
    </source>
</evidence>
<keyword evidence="17" id="KW-1185">Reference proteome</keyword>
<dbReference type="GO" id="GO:0001716">
    <property type="term" value="F:L-amino-acid oxidase activity"/>
    <property type="evidence" value="ECO:0007669"/>
    <property type="project" value="UniProtKB-EC"/>
</dbReference>
<keyword evidence="7 14" id="KW-0274">FAD</keyword>
<evidence type="ECO:0000256" key="8">
    <source>
        <dbReference type="ARBA" id="ARBA00023002"/>
    </source>
</evidence>
<evidence type="ECO:0000256" key="6">
    <source>
        <dbReference type="ARBA" id="ARBA00022656"/>
    </source>
</evidence>
<dbReference type="Gene3D" id="3.90.660.10">
    <property type="match status" value="1"/>
</dbReference>
<dbReference type="EC" id="1.4.3.-" evidence="14"/>
<dbReference type="GO" id="GO:0009063">
    <property type="term" value="P:amino acid catabolic process"/>
    <property type="evidence" value="ECO:0007669"/>
    <property type="project" value="TreeGrafter"/>
</dbReference>
<sequence length="552" mass="61185">MYHLAILKAGLLHTLVWILALLLFLLVAVLWSESFSRFPELCLDDPDYDELVKIAENGLGKAAHPVEVVIVGAGISGLTAAKLLRDAGHMVTVLEASGRVGGRVRTYRDETQDWYVELGAMRLPSTHRQFSLTLNKFSETDDNAWYLVNGVRTTAGNVKKNPDILSYTLAPSEKGKSAKELYKEILTDCEKLLDRTTLLPFLPSQEYLIKEGKLSHGAVQMIGDLMNEDAGFHMSFLNSLMDCVDSITGGFDQLPLAFYRSMPGVVQLTCTVEQIKYIGNKVQVLYHSAHDICSPSSVMADYVLVTATAKATRLIKFLPPLSSNKTHALRSIHYATATKVALACTEKFWEKDGIRGGPSVTDRPSRFIYYPNHNFSSGVGVIVASYTWNDDAEFFLSMSDEKCIDVVLEDLAEIHNKSTKYLRSVCNKHVIQRWNLDKHSMGAFASFTPYQFADYSGPLFQNEGRVHFAGEHTAQPHAWIDTAMKSAVRAARNIHLASNLSWGKHQLQKHQKLGMGDGDGSVDDCLFCSFPLGHLELATVGRQDTGLDGSLV</sequence>
<dbReference type="Pfam" id="PF01593">
    <property type="entry name" value="Amino_oxidase"/>
    <property type="match status" value="1"/>
</dbReference>
<feature type="binding site" evidence="13">
    <location>
        <position position="122"/>
    </location>
    <ligand>
        <name>substrate</name>
    </ligand>
</feature>
<evidence type="ECO:0000256" key="14">
    <source>
        <dbReference type="RuleBase" id="RU362067"/>
    </source>
</evidence>
<keyword evidence="8 14" id="KW-0560">Oxidoreductase</keyword>
<keyword evidence="10" id="KW-1015">Disulfide bond</keyword>
<dbReference type="Gene3D" id="1.10.405.10">
    <property type="entry name" value="Guanine Nucleotide Dissociation Inhibitor, domain 1"/>
    <property type="match status" value="1"/>
</dbReference>
<dbReference type="Ensembl" id="ENSCPBT00000024941.1">
    <property type="protein sequence ID" value="ENSCPBP00000021194.1"/>
    <property type="gene ID" value="ENSCPBG00000015229.1"/>
</dbReference>